<dbReference type="InterPro" id="IPR001715">
    <property type="entry name" value="CH_dom"/>
</dbReference>
<evidence type="ECO:0000256" key="10">
    <source>
        <dbReference type="ARBA" id="ARBA00023125"/>
    </source>
</evidence>
<dbReference type="Gene3D" id="1.10.720.50">
    <property type="entry name" value="PWWP, helical domain"/>
    <property type="match status" value="1"/>
</dbReference>
<dbReference type="OrthoDB" id="641149at2759"/>
<feature type="compositionally biased region" description="Basic and acidic residues" evidence="13">
    <location>
        <begin position="134"/>
        <end position="147"/>
    </location>
</feature>
<name>A0A6P7IPB8_9TELE</name>
<evidence type="ECO:0000313" key="17">
    <source>
        <dbReference type="Proteomes" id="UP000515145"/>
    </source>
</evidence>
<keyword evidence="11" id="KW-0539">Nucleus</keyword>
<dbReference type="GO" id="GO:0008270">
    <property type="term" value="F:zinc ion binding"/>
    <property type="evidence" value="ECO:0007669"/>
    <property type="project" value="UniProtKB-KW"/>
</dbReference>
<dbReference type="InterPro" id="IPR025766">
    <property type="entry name" value="ADD"/>
</dbReference>
<evidence type="ECO:0000256" key="8">
    <source>
        <dbReference type="ARBA" id="ARBA00022771"/>
    </source>
</evidence>
<feature type="compositionally biased region" description="Basic and acidic residues" evidence="13">
    <location>
        <begin position="727"/>
        <end position="741"/>
    </location>
</feature>
<dbReference type="Gene3D" id="1.10.418.10">
    <property type="entry name" value="Calponin-like domain"/>
    <property type="match status" value="1"/>
</dbReference>
<dbReference type="GO" id="GO:0051718">
    <property type="term" value="F:DNA (cytosine-5-)-methyltransferase activity, acting on CpG substrates"/>
    <property type="evidence" value="ECO:0007669"/>
    <property type="project" value="TreeGrafter"/>
</dbReference>
<evidence type="ECO:0000256" key="6">
    <source>
        <dbReference type="ARBA" id="ARBA00022691"/>
    </source>
</evidence>
<dbReference type="GO" id="GO:0005634">
    <property type="term" value="C:nucleus"/>
    <property type="evidence" value="ECO:0007669"/>
    <property type="project" value="UniProtKB-SubCell"/>
</dbReference>
<dbReference type="GO" id="GO:0032259">
    <property type="term" value="P:methylation"/>
    <property type="evidence" value="ECO:0007669"/>
    <property type="project" value="UniProtKB-KW"/>
</dbReference>
<dbReference type="GO" id="GO:0003677">
    <property type="term" value="F:DNA binding"/>
    <property type="evidence" value="ECO:0007669"/>
    <property type="project" value="UniProtKB-KW"/>
</dbReference>
<dbReference type="SUPFAM" id="SSF47576">
    <property type="entry name" value="Calponin-homology domain, CH-domain"/>
    <property type="match status" value="1"/>
</dbReference>
<dbReference type="Pfam" id="PF00307">
    <property type="entry name" value="CH"/>
    <property type="match status" value="1"/>
</dbReference>
<dbReference type="InterPro" id="IPR029063">
    <property type="entry name" value="SAM-dependent_MTases_sf"/>
</dbReference>
<dbReference type="PROSITE" id="PS50021">
    <property type="entry name" value="CH"/>
    <property type="match status" value="1"/>
</dbReference>
<evidence type="ECO:0000256" key="4">
    <source>
        <dbReference type="ARBA" id="ARBA00022603"/>
    </source>
</evidence>
<dbReference type="SUPFAM" id="SSF63748">
    <property type="entry name" value="Tudor/PWWP/MBT"/>
    <property type="match status" value="1"/>
</dbReference>
<feature type="domain" description="PHD-type" evidence="16">
    <location>
        <begin position="1096"/>
        <end position="1228"/>
    </location>
</feature>
<evidence type="ECO:0000256" key="12">
    <source>
        <dbReference type="PROSITE-ProRule" id="PRU01016"/>
    </source>
</evidence>
<feature type="active site" evidence="12">
    <location>
        <position position="1324"/>
    </location>
</feature>
<evidence type="ECO:0000259" key="14">
    <source>
        <dbReference type="PROSITE" id="PS50021"/>
    </source>
</evidence>
<evidence type="ECO:0000313" key="18">
    <source>
        <dbReference type="RefSeq" id="XP_028265177.1"/>
    </source>
</evidence>
<dbReference type="RefSeq" id="XP_028265177.1">
    <property type="nucleotide sequence ID" value="XM_028409376.1"/>
</dbReference>
<dbReference type="PANTHER" id="PTHR23068">
    <property type="entry name" value="DNA CYTOSINE-5- -METHYLTRANSFERASE 3-RELATED"/>
    <property type="match status" value="1"/>
</dbReference>
<dbReference type="PROSITE" id="PS00094">
    <property type="entry name" value="C5_MTASE_1"/>
    <property type="match status" value="1"/>
</dbReference>
<dbReference type="InterPro" id="IPR018117">
    <property type="entry name" value="C5_DNA_meth_AS"/>
</dbReference>
<dbReference type="InParanoid" id="A0A6P7IPB8"/>
<feature type="region of interest" description="Disordered" evidence="13">
    <location>
        <begin position="695"/>
        <end position="779"/>
    </location>
</feature>
<dbReference type="PROSITE" id="PS51533">
    <property type="entry name" value="ADD"/>
    <property type="match status" value="1"/>
</dbReference>
<evidence type="ECO:0000256" key="5">
    <source>
        <dbReference type="ARBA" id="ARBA00022679"/>
    </source>
</evidence>
<dbReference type="PANTHER" id="PTHR23068:SF53">
    <property type="entry name" value="DNA (CYTOSINE-5-)-METHYLTRANSFERASE"/>
    <property type="match status" value="1"/>
</dbReference>
<dbReference type="InterPro" id="IPR040552">
    <property type="entry name" value="DNMT3_ADD_GATA1-like"/>
</dbReference>
<evidence type="ECO:0000259" key="15">
    <source>
        <dbReference type="PROSITE" id="PS50812"/>
    </source>
</evidence>
<proteinExistence type="inferred from homology"/>
<dbReference type="InterPro" id="IPR050390">
    <property type="entry name" value="C5-Methyltransferase"/>
</dbReference>
<feature type="compositionally biased region" description="Basic and acidic residues" evidence="13">
    <location>
        <begin position="699"/>
        <end position="709"/>
    </location>
</feature>
<feature type="domain" description="PWWP" evidence="15">
    <location>
        <begin position="833"/>
        <end position="898"/>
    </location>
</feature>
<feature type="domain" description="Calponin-homology (CH)" evidence="14">
    <location>
        <begin position="12"/>
        <end position="114"/>
    </location>
</feature>
<dbReference type="SUPFAM" id="SSF53335">
    <property type="entry name" value="S-adenosyl-L-methionine-dependent methyltransferases"/>
    <property type="match status" value="1"/>
</dbReference>
<accession>A0A6P7IPB8</accession>
<dbReference type="PROSITE" id="PS50812">
    <property type="entry name" value="PWWP"/>
    <property type="match status" value="1"/>
</dbReference>
<evidence type="ECO:0000256" key="9">
    <source>
        <dbReference type="ARBA" id="ARBA00022833"/>
    </source>
</evidence>
<dbReference type="EC" id="2.1.1.37" evidence="2"/>
<dbReference type="Proteomes" id="UP000515145">
    <property type="component" value="Chromosome 7"/>
</dbReference>
<dbReference type="Pfam" id="PF17980">
    <property type="entry name" value="ADD_DNMT3"/>
    <property type="match status" value="1"/>
</dbReference>
<keyword evidence="7" id="KW-0479">Metal-binding</keyword>
<dbReference type="Pfam" id="PF21255">
    <property type="entry name" value="DNMT3_ADD_GATA1-like"/>
    <property type="match status" value="1"/>
</dbReference>
<comment type="similarity">
    <text evidence="12">Belongs to the class I-like SAM-binding methyltransferase superfamily. C5-methyltransferase family.</text>
</comment>
<keyword evidence="4 12" id="KW-0489">Methyltransferase</keyword>
<evidence type="ECO:0000256" key="3">
    <source>
        <dbReference type="ARBA" id="ARBA00022491"/>
    </source>
</evidence>
<feature type="region of interest" description="Disordered" evidence="13">
    <location>
        <begin position="1021"/>
        <end position="1043"/>
    </location>
</feature>
<dbReference type="InterPro" id="IPR049554">
    <property type="entry name" value="DNMT3_ADD_PHD"/>
</dbReference>
<feature type="region of interest" description="Disordered" evidence="13">
    <location>
        <begin position="125"/>
        <end position="147"/>
    </location>
</feature>
<evidence type="ECO:0000259" key="16">
    <source>
        <dbReference type="PROSITE" id="PS51533"/>
    </source>
</evidence>
<dbReference type="Gene3D" id="3.40.50.150">
    <property type="entry name" value="Vaccinia Virus protein VP39"/>
    <property type="match status" value="2"/>
</dbReference>
<keyword evidence="17" id="KW-1185">Reference proteome</keyword>
<dbReference type="InterPro" id="IPR000313">
    <property type="entry name" value="PWWP_dom"/>
</dbReference>
<feature type="region of interest" description="Disordered" evidence="13">
    <location>
        <begin position="1531"/>
        <end position="1553"/>
    </location>
</feature>
<reference evidence="18" key="1">
    <citation type="submission" date="2025-08" db="UniProtKB">
        <authorList>
            <consortium name="RefSeq"/>
        </authorList>
    </citation>
    <scope>IDENTIFICATION</scope>
</reference>
<keyword evidence="8" id="KW-0863">Zinc-finger</keyword>
<keyword evidence="10" id="KW-0238">DNA-binding</keyword>
<dbReference type="PROSITE" id="PS51679">
    <property type="entry name" value="SAM_MT_C5"/>
    <property type="match status" value="1"/>
</dbReference>
<keyword evidence="9" id="KW-0862">Zinc</keyword>
<keyword evidence="6 12" id="KW-0949">S-adenosyl-L-methionine</keyword>
<organism evidence="17 18">
    <name type="scientific">Parambassis ranga</name>
    <name type="common">Indian glassy fish</name>
    <dbReference type="NCBI Taxonomy" id="210632"/>
    <lineage>
        <taxon>Eukaryota</taxon>
        <taxon>Metazoa</taxon>
        <taxon>Chordata</taxon>
        <taxon>Craniata</taxon>
        <taxon>Vertebrata</taxon>
        <taxon>Euteleostomi</taxon>
        <taxon>Actinopterygii</taxon>
        <taxon>Neopterygii</taxon>
        <taxon>Teleostei</taxon>
        <taxon>Neoteleostei</taxon>
        <taxon>Acanthomorphata</taxon>
        <taxon>Ovalentaria</taxon>
        <taxon>Ambassidae</taxon>
        <taxon>Parambassis</taxon>
    </lineage>
</organism>
<dbReference type="InterPro" id="IPR036872">
    <property type="entry name" value="CH_dom_sf"/>
</dbReference>
<keyword evidence="3" id="KW-0678">Repressor</keyword>
<dbReference type="GO" id="GO:0000122">
    <property type="term" value="P:negative regulation of transcription by RNA polymerase II"/>
    <property type="evidence" value="ECO:0007669"/>
    <property type="project" value="TreeGrafter"/>
</dbReference>
<dbReference type="InterPro" id="IPR001525">
    <property type="entry name" value="C5_MeTfrase"/>
</dbReference>
<protein>
    <recommendedName>
        <fullName evidence="2">DNA (cytosine-5-)-methyltransferase</fullName>
        <ecNumber evidence="2">2.1.1.37</ecNumber>
    </recommendedName>
</protein>
<keyword evidence="5 12" id="KW-0808">Transferase</keyword>
<gene>
    <name evidence="18" type="primary">LOC114438185</name>
</gene>
<evidence type="ECO:0000256" key="2">
    <source>
        <dbReference type="ARBA" id="ARBA00011975"/>
    </source>
</evidence>
<comment type="subcellular location">
    <subcellularLocation>
        <location evidence="1">Nucleus</location>
    </subcellularLocation>
</comment>
<evidence type="ECO:0000256" key="13">
    <source>
        <dbReference type="SAM" id="MobiDB-lite"/>
    </source>
</evidence>
<sequence>MAVNGALNRRCSHTSSELLAWLNESLQTNFTEVEQVCTGAAYCQLMDWLYPGSIDLFDVQFQGNCRVTSTHNLNLLQAAFRKAGLNQDIPIEALMKKDSTVALTILQCFKELLDEKKGRKYHALKARKGQSLGPDKHSSSHQRPEKDSTDVILLISDDEDVDVVGVTTEQKTDTLKDVHVSQLQRSEEAAAAAVKTIEGINSYSDDKWLQLIRKYFCVSVDTTHIKHAIQACAHTPYCLYLYLRVELDGEWSTSIVLIGYLDQNVGVGVVVPLFTLQMSVDSDAETFADMDDIRAASDARLLIDGLKKVNLNLSNLAAFHCNAPHPGASREFVSQLQAYNPRLISLCGLPGMAARACQAGLLASFAYVVDLIKDIHHHYSTCSSINDSLKELFAEAGSFNPACPIAAQCLFIIHTVQKMVSCWRDLVEYFKSLRESEDAGRIRTQLMDHKVRLHFLFLSHTLEPIRALQELQEHGIADLVVELHLASMLVHSYSNSILRPPATTRFARSREVHLLYNENELLPVTEINVGSVATDFLWATPVVDLGERDRTKFLLDAQTFYKEALQSLVESIPEQLGEVALRNIGKLLKQPESVSGTNGQHGFTELSELGAQLGLCDAKSPEAHRLVVNYLSCIHSVKKEQKRRKEEGHWWAQLLHRMRAHTTLHRLLLILLALPNSLQRAQVFSKVVKSISALQTSRETSKALHDPAKRAKTTPVSKRKQVVQTRYDGRKKDEEGGKSSSEESDSAATKLPELKPSVDSGEEAEYTDNSSDIVDVTEDSPTSWTKKLIKKKCQRPSPAESVYIVSSDEEDYHMDTTNTPPSSASSLNKSSIKGELVWGHLFGFSLWPGVITPSTGEAKRPGMRTVQWYAQKMSSQVRLQSLKPFAFFSQHFCGNSFATHATYREAIFLSLQEAAGRSKKEFSTSPKDQDDLLKQMLDWAFGGFQPSGAEGLKPTTSINGAMKETRRLQVKKKLLMKDSPSPTSNKRTMSAKVRDVADSMKMLSCDSTDASLQSKWEKDWGRGGQEKMKTGWGQKGKGGRVPKKKSSLLYGFDDDMSPDFVPAKKRTYARMYNKVKEASSVYVQPDQKLREETIRRIMDMNLDIEGYCLCCGTEDVEIFHPLFKGRLCLKCKNNFTETLFRYDEDGYQSYCTICCYGMEVILCGNDSCCRSYCEDCLNILVGPGTFDSLKMLDPWVCYLCQTHQPHGALIPREDWSIRVQELFANNSAMEFEPHRVYPSIPANQRRPLRVLSLFDGIATGYLVLRELGFKVEKYVASEVCEDSLAVATVNHDGKIIHVGDVRFLTEEHLENWGPFDLLIGGSPCNDLSIVNPLRKGLYEGTGRLFFEYYRILQLLKPKEDDPRPFFWLFENVVFMNTHDKVNICRFLECNPVLVDAVKVSPAHRARYFWGNIPGMSRPIIASQSDKLYLQDCLEIGREARMTKVRTITTNPNSLKQGKVSQLPVLQDGREDILWITELEKIFGFPKHYTDVRNMNRQQRQKVLGKAWSVPVIRHLFAPLKDYFACEELSPVSTSAPKPSASPLCPGSPEAQQG</sequence>
<dbReference type="Gene3D" id="2.30.30.140">
    <property type="match status" value="1"/>
</dbReference>
<dbReference type="Pfam" id="PF00145">
    <property type="entry name" value="DNA_methylase"/>
    <property type="match status" value="1"/>
</dbReference>
<evidence type="ECO:0000256" key="11">
    <source>
        <dbReference type="ARBA" id="ARBA00023242"/>
    </source>
</evidence>
<evidence type="ECO:0000256" key="7">
    <source>
        <dbReference type="ARBA" id="ARBA00022723"/>
    </source>
</evidence>
<dbReference type="FunFam" id="3.40.50.150:FF:000008">
    <property type="entry name" value="DNA (Cytosine-5)-methyltransferase 3A isoform X1"/>
    <property type="match status" value="1"/>
</dbReference>
<evidence type="ECO:0000256" key="1">
    <source>
        <dbReference type="ARBA" id="ARBA00004123"/>
    </source>
</evidence>
<dbReference type="GeneID" id="114438185"/>